<accession>A0A7J8UPW8</accession>
<dbReference type="Pfam" id="PF14523">
    <property type="entry name" value="Syntaxin_2"/>
    <property type="match status" value="1"/>
</dbReference>
<evidence type="ECO:0000313" key="12">
    <source>
        <dbReference type="Proteomes" id="UP000593573"/>
    </source>
</evidence>
<dbReference type="FunFam" id="1.20.58.70:FF:000004">
    <property type="entry name" value="Syntaxin-22 like"/>
    <property type="match status" value="1"/>
</dbReference>
<dbReference type="PANTHER" id="PTHR19957:SF267">
    <property type="entry name" value="SYNTAXIN-22-LIKE"/>
    <property type="match status" value="1"/>
</dbReference>
<comment type="caution">
    <text evidence="11">The sequence shown here is derived from an EMBL/GenBank/DDBJ whole genome shotgun (WGS) entry which is preliminary data.</text>
</comment>
<dbReference type="InterPro" id="IPR000727">
    <property type="entry name" value="T_SNARE_dom"/>
</dbReference>
<dbReference type="SMART" id="SM00503">
    <property type="entry name" value="SynN"/>
    <property type="match status" value="1"/>
</dbReference>
<feature type="domain" description="T-SNARE coiled-coil homology" evidence="10">
    <location>
        <begin position="236"/>
        <end position="277"/>
    </location>
</feature>
<sequence length="367" mass="40717">VASKANGREKPSAVDWLVLGAIATGNEPLTGTWKWNPKGKPNMSFQDVQTGGGARSSSSSYMASKSPSQAVAAGIFQINTAVAAFRRLVDAIGTAKDTPDHRLKLHNTRQRILQLVKETSSKLKALTEPDHDPTVNPSKKVEDAKLARDFQNTLQELQKVQQLASERESTYSPAPPPPSLPTTSSGSDESLPQEKQRLLMEQRRVARAPFIYDPYSSKKMCRQEVILLDNEIGFNEAMIDEREQGIREVEEQIGQVNEIFKDLAVLVHEQGVVIGKMPNTPLEIDYSFMHLDLSSDCFNITDDISSNIDASSVSTTQARGQLAKASKSVKPRTSWVSRKLLISRLLLDMKCLIFVVEILVRKCDLQR</sequence>
<dbReference type="GO" id="GO:0006906">
    <property type="term" value="P:vesicle fusion"/>
    <property type="evidence" value="ECO:0007669"/>
    <property type="project" value="TreeGrafter"/>
</dbReference>
<dbReference type="InterPro" id="IPR006011">
    <property type="entry name" value="Syntaxin_N"/>
</dbReference>
<dbReference type="GO" id="GO:0048278">
    <property type="term" value="P:vesicle docking"/>
    <property type="evidence" value="ECO:0007669"/>
    <property type="project" value="TreeGrafter"/>
</dbReference>
<dbReference type="PANTHER" id="PTHR19957">
    <property type="entry name" value="SYNTAXIN"/>
    <property type="match status" value="1"/>
</dbReference>
<keyword evidence="3" id="KW-0813">Transport</keyword>
<dbReference type="Proteomes" id="UP000593573">
    <property type="component" value="Unassembled WGS sequence"/>
</dbReference>
<proteinExistence type="inferred from homology"/>
<comment type="similarity">
    <text evidence="2">Belongs to the syntaxin family.</text>
</comment>
<dbReference type="CDD" id="cd15840">
    <property type="entry name" value="SNARE_Qa"/>
    <property type="match status" value="1"/>
</dbReference>
<keyword evidence="8" id="KW-0472">Membrane</keyword>
<evidence type="ECO:0000256" key="4">
    <source>
        <dbReference type="ARBA" id="ARBA00022692"/>
    </source>
</evidence>
<gene>
    <name evidence="11" type="ORF">Goklo_019705</name>
</gene>
<dbReference type="SUPFAM" id="SSF47661">
    <property type="entry name" value="t-snare proteins"/>
    <property type="match status" value="1"/>
</dbReference>
<dbReference type="OrthoDB" id="364348at2759"/>
<keyword evidence="12" id="KW-1185">Reference proteome</keyword>
<keyword evidence="4" id="KW-0812">Transmembrane</keyword>
<evidence type="ECO:0000256" key="3">
    <source>
        <dbReference type="ARBA" id="ARBA00022448"/>
    </source>
</evidence>
<evidence type="ECO:0000259" key="10">
    <source>
        <dbReference type="PROSITE" id="PS50192"/>
    </source>
</evidence>
<evidence type="ECO:0000313" key="11">
    <source>
        <dbReference type="EMBL" id="MBA0652442.1"/>
    </source>
</evidence>
<protein>
    <recommendedName>
        <fullName evidence="10">t-SNARE coiled-coil homology domain-containing protein</fullName>
    </recommendedName>
</protein>
<name>A0A7J8UPW8_9ROSI</name>
<evidence type="ECO:0000256" key="9">
    <source>
        <dbReference type="SAM" id="MobiDB-lite"/>
    </source>
</evidence>
<evidence type="ECO:0000256" key="5">
    <source>
        <dbReference type="ARBA" id="ARBA00022927"/>
    </source>
</evidence>
<keyword evidence="7" id="KW-0175">Coiled coil</keyword>
<dbReference type="InterPro" id="IPR010989">
    <property type="entry name" value="SNARE"/>
</dbReference>
<evidence type="ECO:0000256" key="8">
    <source>
        <dbReference type="ARBA" id="ARBA00023136"/>
    </source>
</evidence>
<keyword evidence="5" id="KW-0653">Protein transport</keyword>
<feature type="non-terminal residue" evidence="11">
    <location>
        <position position="367"/>
    </location>
</feature>
<dbReference type="GO" id="GO:0006886">
    <property type="term" value="P:intracellular protein transport"/>
    <property type="evidence" value="ECO:0007669"/>
    <property type="project" value="TreeGrafter"/>
</dbReference>
<evidence type="ECO:0000256" key="2">
    <source>
        <dbReference type="ARBA" id="ARBA00009063"/>
    </source>
</evidence>
<evidence type="ECO:0000256" key="1">
    <source>
        <dbReference type="ARBA" id="ARBA00004211"/>
    </source>
</evidence>
<dbReference type="InterPro" id="IPR045242">
    <property type="entry name" value="Syntaxin"/>
</dbReference>
<dbReference type="GO" id="GO:0000149">
    <property type="term" value="F:SNARE binding"/>
    <property type="evidence" value="ECO:0007669"/>
    <property type="project" value="TreeGrafter"/>
</dbReference>
<dbReference type="Gene3D" id="1.20.5.110">
    <property type="match status" value="1"/>
</dbReference>
<dbReference type="GO" id="GO:0031201">
    <property type="term" value="C:SNARE complex"/>
    <property type="evidence" value="ECO:0007669"/>
    <property type="project" value="TreeGrafter"/>
</dbReference>
<dbReference type="PROSITE" id="PS50192">
    <property type="entry name" value="T_SNARE"/>
    <property type="match status" value="1"/>
</dbReference>
<dbReference type="EMBL" id="JABFAB010000007">
    <property type="protein sequence ID" value="MBA0652442.1"/>
    <property type="molecule type" value="Genomic_DNA"/>
</dbReference>
<dbReference type="GO" id="GO:0012505">
    <property type="term" value="C:endomembrane system"/>
    <property type="evidence" value="ECO:0007669"/>
    <property type="project" value="TreeGrafter"/>
</dbReference>
<evidence type="ECO:0000256" key="6">
    <source>
        <dbReference type="ARBA" id="ARBA00022990"/>
    </source>
</evidence>
<dbReference type="SMART" id="SM00397">
    <property type="entry name" value="t_SNARE"/>
    <property type="match status" value="1"/>
</dbReference>
<comment type="subcellular location">
    <subcellularLocation>
        <location evidence="1">Membrane</location>
        <topology evidence="1">Single-pass type IV membrane protein</topology>
    </subcellularLocation>
</comment>
<organism evidence="11 12">
    <name type="scientific">Gossypium klotzschianum</name>
    <dbReference type="NCBI Taxonomy" id="34286"/>
    <lineage>
        <taxon>Eukaryota</taxon>
        <taxon>Viridiplantae</taxon>
        <taxon>Streptophyta</taxon>
        <taxon>Embryophyta</taxon>
        <taxon>Tracheophyta</taxon>
        <taxon>Spermatophyta</taxon>
        <taxon>Magnoliopsida</taxon>
        <taxon>eudicotyledons</taxon>
        <taxon>Gunneridae</taxon>
        <taxon>Pentapetalae</taxon>
        <taxon>rosids</taxon>
        <taxon>malvids</taxon>
        <taxon>Malvales</taxon>
        <taxon>Malvaceae</taxon>
        <taxon>Malvoideae</taxon>
        <taxon>Gossypium</taxon>
    </lineage>
</organism>
<feature type="region of interest" description="Disordered" evidence="9">
    <location>
        <begin position="161"/>
        <end position="193"/>
    </location>
</feature>
<reference evidence="11 12" key="1">
    <citation type="journal article" date="2019" name="Genome Biol. Evol.">
        <title>Insights into the evolution of the New World diploid cottons (Gossypium, subgenus Houzingenia) based on genome sequencing.</title>
        <authorList>
            <person name="Grover C.E."/>
            <person name="Arick M.A. 2nd"/>
            <person name="Thrash A."/>
            <person name="Conover J.L."/>
            <person name="Sanders W.S."/>
            <person name="Peterson D.G."/>
            <person name="Frelichowski J.E."/>
            <person name="Scheffler J.A."/>
            <person name="Scheffler B.E."/>
            <person name="Wendel J.F."/>
        </authorList>
    </citation>
    <scope>NUCLEOTIDE SEQUENCE [LARGE SCALE GENOMIC DNA]</scope>
    <source>
        <strain evidence="11">57</strain>
        <tissue evidence="11">Leaf</tissue>
    </source>
</reference>
<evidence type="ECO:0000256" key="7">
    <source>
        <dbReference type="ARBA" id="ARBA00023054"/>
    </source>
</evidence>
<keyword evidence="6" id="KW-0007">Acetylation</keyword>
<dbReference type="AlphaFoldDB" id="A0A7J8UPW8"/>
<dbReference type="Gene3D" id="1.20.58.70">
    <property type="match status" value="1"/>
</dbReference>
<dbReference type="GO" id="GO:0005484">
    <property type="term" value="F:SNAP receptor activity"/>
    <property type="evidence" value="ECO:0007669"/>
    <property type="project" value="TreeGrafter"/>
</dbReference>